<sequence>MLGLSNSQHSLPQQHQNVSLERVTFVPVEVRRTKGAAEPRLKLVVLLPEVSTSWQYRLPASESDNGLEANGLRSSQINTNESRESGSGFLNTQGSRNESLCIIDTGHLDANLV</sequence>
<reference evidence="2" key="1">
    <citation type="journal article" date="2020" name="G3 (Bethesda)">
        <title>High-Quality Assemblies for Three Invasive Social Wasps from the &lt;i&gt;Vespula&lt;/i&gt; Genus.</title>
        <authorList>
            <person name="Harrop T.W.R."/>
            <person name="Guhlin J."/>
            <person name="McLaughlin G.M."/>
            <person name="Permina E."/>
            <person name="Stockwell P."/>
            <person name="Gilligan J."/>
            <person name="Le Lec M.F."/>
            <person name="Gruber M.A.M."/>
            <person name="Quinn O."/>
            <person name="Lovegrove M."/>
            <person name="Duncan E.J."/>
            <person name="Remnant E.J."/>
            <person name="Van Eeckhoven J."/>
            <person name="Graham B."/>
            <person name="Knapp R.A."/>
            <person name="Langford K.W."/>
            <person name="Kronenberg Z."/>
            <person name="Press M.O."/>
            <person name="Eacker S.M."/>
            <person name="Wilson-Rankin E.E."/>
            <person name="Purcell J."/>
            <person name="Lester P.J."/>
            <person name="Dearden P.K."/>
        </authorList>
    </citation>
    <scope>NUCLEOTIDE SEQUENCE</scope>
    <source>
        <strain evidence="2">Volc-1</strain>
    </source>
</reference>
<comment type="caution">
    <text evidence="2">The sequence shown here is derived from an EMBL/GenBank/DDBJ whole genome shotgun (WGS) entry which is preliminary data.</text>
</comment>
<dbReference type="EMBL" id="JACSDY010000001">
    <property type="protein sequence ID" value="KAF7438314.1"/>
    <property type="molecule type" value="Genomic_DNA"/>
</dbReference>
<accession>A0A834PEL9</accession>
<keyword evidence="3" id="KW-1185">Reference proteome</keyword>
<evidence type="ECO:0000256" key="1">
    <source>
        <dbReference type="SAM" id="MobiDB-lite"/>
    </source>
</evidence>
<name>A0A834PEL9_VESPE</name>
<gene>
    <name evidence="2" type="ORF">H0235_000705</name>
</gene>
<protein>
    <submittedName>
        <fullName evidence="2">Uncharacterized protein</fullName>
    </submittedName>
</protein>
<feature type="region of interest" description="Disordered" evidence="1">
    <location>
        <begin position="65"/>
        <end position="94"/>
    </location>
</feature>
<dbReference type="AlphaFoldDB" id="A0A834PEL9"/>
<dbReference type="Proteomes" id="UP000600918">
    <property type="component" value="Unassembled WGS sequence"/>
</dbReference>
<evidence type="ECO:0000313" key="3">
    <source>
        <dbReference type="Proteomes" id="UP000600918"/>
    </source>
</evidence>
<evidence type="ECO:0000313" key="2">
    <source>
        <dbReference type="EMBL" id="KAF7438314.1"/>
    </source>
</evidence>
<proteinExistence type="predicted"/>
<organism evidence="2 3">
    <name type="scientific">Vespula pensylvanica</name>
    <name type="common">Western yellow jacket</name>
    <name type="synonym">Wasp</name>
    <dbReference type="NCBI Taxonomy" id="30213"/>
    <lineage>
        <taxon>Eukaryota</taxon>
        <taxon>Metazoa</taxon>
        <taxon>Ecdysozoa</taxon>
        <taxon>Arthropoda</taxon>
        <taxon>Hexapoda</taxon>
        <taxon>Insecta</taxon>
        <taxon>Pterygota</taxon>
        <taxon>Neoptera</taxon>
        <taxon>Endopterygota</taxon>
        <taxon>Hymenoptera</taxon>
        <taxon>Apocrita</taxon>
        <taxon>Aculeata</taxon>
        <taxon>Vespoidea</taxon>
        <taxon>Vespidae</taxon>
        <taxon>Vespinae</taxon>
        <taxon>Vespula</taxon>
    </lineage>
</organism>